<evidence type="ECO:0000256" key="3">
    <source>
        <dbReference type="ARBA" id="ARBA00022448"/>
    </source>
</evidence>
<dbReference type="Pfam" id="PF00119">
    <property type="entry name" value="ATP-synt_A"/>
    <property type="match status" value="1"/>
</dbReference>
<evidence type="ECO:0000256" key="2">
    <source>
        <dbReference type="ARBA" id="ARBA00006810"/>
    </source>
</evidence>
<evidence type="ECO:0000256" key="9">
    <source>
        <dbReference type="ARBA" id="ARBA00023136"/>
    </source>
</evidence>
<dbReference type="PRINTS" id="PR00123">
    <property type="entry name" value="ATPASEA"/>
</dbReference>
<evidence type="ECO:0000256" key="4">
    <source>
        <dbReference type="ARBA" id="ARBA00022547"/>
    </source>
</evidence>
<reference evidence="12 13" key="1">
    <citation type="submission" date="2023-02" db="EMBL/GenBank/DDBJ databases">
        <title>Novel Oscillospiraceae bacterial genomes.</title>
        <authorList>
            <person name="Srinivasan S."/>
            <person name="Austin M.N."/>
            <person name="Fiedler T.L."/>
            <person name="Strenk S.M."/>
            <person name="Agnew K.J."/>
            <person name="Nagana Gowda G.A."/>
            <person name="Raftery D."/>
            <person name="Beamer M.A."/>
            <person name="Achilles S.L."/>
            <person name="Wiesenfeld H.C."/>
            <person name="Fredricks D.N."/>
            <person name="Hillier S.L."/>
        </authorList>
    </citation>
    <scope>NUCLEOTIDE SEQUENCE [LARGE SCALE GENOMIC DNA]</scope>
    <source>
        <strain evidence="12 13">CHIC02 1186E3-8</strain>
    </source>
</reference>
<keyword evidence="13" id="KW-1185">Reference proteome</keyword>
<evidence type="ECO:0000256" key="1">
    <source>
        <dbReference type="ARBA" id="ARBA00004141"/>
    </source>
</evidence>
<dbReference type="CDD" id="cd00310">
    <property type="entry name" value="ATP-synt_Fo_a_6"/>
    <property type="match status" value="1"/>
</dbReference>
<organism evidence="12 13">
    <name type="scientific">Amygdalobacter indicium</name>
    <dbReference type="NCBI Taxonomy" id="3029272"/>
    <lineage>
        <taxon>Bacteria</taxon>
        <taxon>Bacillati</taxon>
        <taxon>Bacillota</taxon>
        <taxon>Clostridia</taxon>
        <taxon>Eubacteriales</taxon>
        <taxon>Oscillospiraceae</taxon>
        <taxon>Amygdalobacter</taxon>
    </lineage>
</organism>
<dbReference type="Gene3D" id="1.20.120.220">
    <property type="entry name" value="ATP synthase, F0 complex, subunit A"/>
    <property type="match status" value="1"/>
</dbReference>
<evidence type="ECO:0000256" key="10">
    <source>
        <dbReference type="ARBA" id="ARBA00023310"/>
    </source>
</evidence>
<dbReference type="InterPro" id="IPR035908">
    <property type="entry name" value="F0_ATP_A_sf"/>
</dbReference>
<evidence type="ECO:0000256" key="6">
    <source>
        <dbReference type="ARBA" id="ARBA00022781"/>
    </source>
</evidence>
<keyword evidence="6" id="KW-0375">Hydrogen ion transport</keyword>
<dbReference type="InterPro" id="IPR000568">
    <property type="entry name" value="ATP_synth_F0_asu"/>
</dbReference>
<dbReference type="InterPro" id="IPR023011">
    <property type="entry name" value="ATP_synth_F0_asu_AS"/>
</dbReference>
<keyword evidence="10" id="KW-0066">ATP synthesis</keyword>
<dbReference type="RefSeq" id="WP_315571346.1">
    <property type="nucleotide sequence ID" value="NZ_CP118868.1"/>
</dbReference>
<comment type="subcellular location">
    <subcellularLocation>
        <location evidence="1">Membrane</location>
        <topology evidence="1">Multi-pass membrane protein</topology>
    </subcellularLocation>
</comment>
<evidence type="ECO:0000256" key="11">
    <source>
        <dbReference type="SAM" id="Phobius"/>
    </source>
</evidence>
<dbReference type="SUPFAM" id="SSF81336">
    <property type="entry name" value="F1F0 ATP synthase subunit A"/>
    <property type="match status" value="1"/>
</dbReference>
<keyword evidence="4" id="KW-0138">CF(0)</keyword>
<protein>
    <submittedName>
        <fullName evidence="12">F0F1 ATP synthase subunit A</fullName>
    </submittedName>
</protein>
<keyword evidence="3" id="KW-0813">Transport</keyword>
<accession>A0ABY8C742</accession>
<evidence type="ECO:0000313" key="13">
    <source>
        <dbReference type="Proteomes" id="UP001220478"/>
    </source>
</evidence>
<feature type="transmembrane region" description="Helical" evidence="11">
    <location>
        <begin position="202"/>
        <end position="225"/>
    </location>
</feature>
<gene>
    <name evidence="12" type="ORF">PYS61_04870</name>
</gene>
<dbReference type="EMBL" id="CP118868">
    <property type="protein sequence ID" value="WEG35267.1"/>
    <property type="molecule type" value="Genomic_DNA"/>
</dbReference>
<proteinExistence type="inferred from homology"/>
<dbReference type="Proteomes" id="UP001220478">
    <property type="component" value="Chromosome"/>
</dbReference>
<keyword evidence="7 11" id="KW-1133">Transmembrane helix</keyword>
<evidence type="ECO:0000256" key="5">
    <source>
        <dbReference type="ARBA" id="ARBA00022692"/>
    </source>
</evidence>
<comment type="similarity">
    <text evidence="2">Belongs to the ATPase A chain family.</text>
</comment>
<feature type="transmembrane region" description="Helical" evidence="11">
    <location>
        <begin position="141"/>
        <end position="162"/>
    </location>
</feature>
<keyword evidence="8" id="KW-0406">Ion transport</keyword>
<feature type="transmembrane region" description="Helical" evidence="11">
    <location>
        <begin position="109"/>
        <end position="129"/>
    </location>
</feature>
<keyword evidence="5 11" id="KW-0812">Transmembrane</keyword>
<dbReference type="PANTHER" id="PTHR42823">
    <property type="entry name" value="ATP SYNTHASE SUBUNIT A, CHLOROPLASTIC"/>
    <property type="match status" value="1"/>
</dbReference>
<keyword evidence="9 11" id="KW-0472">Membrane</keyword>
<dbReference type="PANTHER" id="PTHR42823:SF3">
    <property type="entry name" value="ATP SYNTHASE SUBUNIT A, CHLOROPLASTIC"/>
    <property type="match status" value="1"/>
</dbReference>
<name>A0ABY8C742_9FIRM</name>
<evidence type="ECO:0000313" key="12">
    <source>
        <dbReference type="EMBL" id="WEG35267.1"/>
    </source>
</evidence>
<feature type="transmembrane region" description="Helical" evidence="11">
    <location>
        <begin position="48"/>
        <end position="69"/>
    </location>
</feature>
<evidence type="ECO:0000256" key="8">
    <source>
        <dbReference type="ARBA" id="ARBA00023065"/>
    </source>
</evidence>
<evidence type="ECO:0000256" key="7">
    <source>
        <dbReference type="ARBA" id="ARBA00022989"/>
    </source>
</evidence>
<dbReference type="PROSITE" id="PS00449">
    <property type="entry name" value="ATPASE_A"/>
    <property type="match status" value="1"/>
</dbReference>
<dbReference type="InterPro" id="IPR045082">
    <property type="entry name" value="ATP_syn_F0_a_bact/chloroplast"/>
</dbReference>
<sequence length="272" mass="30516">MLEFLKEFLQQLVRYFQIGGRDIGKGIEEAINFGPVFSVTTPWGVVPIPLAVIGIEFTVLVILLFAVWFKYHVKVYDISTVQSLVEKMFNMVENACGQNHLNEKQTHVMAPYIVSVGAFITLTNLVSLFKVAPPAGNPAFPIALGIFTLFFVIVMGIYFVGIKGFLKTLLYPKAVLLPFNILDYIIKPISLAFRLFGNIFGAYILIEFISLVIPLFVPSILGLWFDVGDGIIQGLVFAYLTLNYVGEIVDKLAEMEREAADKAHEEQRLREI</sequence>